<gene>
    <name evidence="2" type="primary">yogA</name>
    <name evidence="2" type="ORF">LSUE1_G007974</name>
</gene>
<feature type="compositionally biased region" description="Pro residues" evidence="1">
    <location>
        <begin position="41"/>
        <end position="50"/>
    </location>
</feature>
<dbReference type="PANTHER" id="PTHR45033">
    <property type="match status" value="1"/>
</dbReference>
<name>A0A8T9BYY9_9HELO</name>
<evidence type="ECO:0000313" key="2">
    <source>
        <dbReference type="EMBL" id="TVY71384.1"/>
    </source>
</evidence>
<dbReference type="InterPro" id="IPR011032">
    <property type="entry name" value="GroES-like_sf"/>
</dbReference>
<dbReference type="InterPro" id="IPR052711">
    <property type="entry name" value="Zinc_ADH-like"/>
</dbReference>
<keyword evidence="3" id="KW-1185">Reference proteome</keyword>
<comment type="caution">
    <text evidence="2">The sequence shown here is derived from an EMBL/GenBank/DDBJ whole genome shotgun (WGS) entry which is preliminary data.</text>
</comment>
<reference evidence="2 3" key="1">
    <citation type="submission" date="2018-05" db="EMBL/GenBank/DDBJ databases">
        <title>Genome sequencing and assembly of the regulated plant pathogen Lachnellula willkommii and related sister species for the development of diagnostic species identification markers.</title>
        <authorList>
            <person name="Giroux E."/>
            <person name="Bilodeau G."/>
        </authorList>
    </citation>
    <scope>NUCLEOTIDE SEQUENCE [LARGE SCALE GENOMIC DNA]</scope>
    <source>
        <strain evidence="2 3">CBS 268.59</strain>
    </source>
</reference>
<evidence type="ECO:0000256" key="1">
    <source>
        <dbReference type="SAM" id="MobiDB-lite"/>
    </source>
</evidence>
<proteinExistence type="predicted"/>
<dbReference type="OrthoDB" id="449487at2759"/>
<organism evidence="2 3">
    <name type="scientific">Lachnellula suecica</name>
    <dbReference type="NCBI Taxonomy" id="602035"/>
    <lineage>
        <taxon>Eukaryota</taxon>
        <taxon>Fungi</taxon>
        <taxon>Dikarya</taxon>
        <taxon>Ascomycota</taxon>
        <taxon>Pezizomycotina</taxon>
        <taxon>Leotiomycetes</taxon>
        <taxon>Helotiales</taxon>
        <taxon>Lachnaceae</taxon>
        <taxon>Lachnellula</taxon>
    </lineage>
</organism>
<dbReference type="Gene3D" id="3.90.180.10">
    <property type="entry name" value="Medium-chain alcohol dehydrogenases, catalytic domain"/>
    <property type="match status" value="1"/>
</dbReference>
<accession>A0A8T9BYY9</accession>
<feature type="region of interest" description="Disordered" evidence="1">
    <location>
        <begin position="1"/>
        <end position="50"/>
    </location>
</feature>
<sequence>MPKAVIMKQVEGKPGKVYYPPHTHPRPQRPHSNHPRRRPQPPRLLPAPTPLPRALLLHPHLADGCGVVTSTGSSANAKSWLNKRVILNPGSGWKDDPAGPEAPTGYAILGGTSTNPLGTLQEVVCVDANEAELAPEHLSSVQAAALPLTGLTGWRALISKSGNAEAGRNILVTGIGGGVALNVLQYANALGANVYVTSGSQEKIDRAVKEGAKG</sequence>
<dbReference type="Proteomes" id="UP000469558">
    <property type="component" value="Unassembled WGS sequence"/>
</dbReference>
<dbReference type="Gene3D" id="3.40.50.720">
    <property type="entry name" value="NAD(P)-binding Rossmann-like Domain"/>
    <property type="match status" value="1"/>
</dbReference>
<dbReference type="CDD" id="cd05188">
    <property type="entry name" value="MDR"/>
    <property type="match status" value="1"/>
</dbReference>
<dbReference type="AlphaFoldDB" id="A0A8T9BYY9"/>
<dbReference type="PANTHER" id="PTHR45033:SF3">
    <property type="entry name" value="DEHYDROGENASE, PUTATIVE (AFU_ORTHOLOGUE AFUA_2G13270)-RELATED"/>
    <property type="match status" value="1"/>
</dbReference>
<dbReference type="EMBL" id="QGMK01001247">
    <property type="protein sequence ID" value="TVY71384.1"/>
    <property type="molecule type" value="Genomic_DNA"/>
</dbReference>
<dbReference type="SUPFAM" id="SSF51735">
    <property type="entry name" value="NAD(P)-binding Rossmann-fold domains"/>
    <property type="match status" value="1"/>
</dbReference>
<protein>
    <submittedName>
        <fullName evidence="2">Putative zinc-type alcohol dehydrogenase-like protein</fullName>
    </submittedName>
</protein>
<evidence type="ECO:0000313" key="3">
    <source>
        <dbReference type="Proteomes" id="UP000469558"/>
    </source>
</evidence>
<feature type="non-terminal residue" evidence="2">
    <location>
        <position position="1"/>
    </location>
</feature>
<dbReference type="SUPFAM" id="SSF50129">
    <property type="entry name" value="GroES-like"/>
    <property type="match status" value="1"/>
</dbReference>
<feature type="compositionally biased region" description="Basic residues" evidence="1">
    <location>
        <begin position="23"/>
        <end position="40"/>
    </location>
</feature>
<dbReference type="InterPro" id="IPR036291">
    <property type="entry name" value="NAD(P)-bd_dom_sf"/>
</dbReference>